<gene>
    <name evidence="3" type="ORF">CAL26_17295</name>
</gene>
<dbReference type="InterPro" id="IPR005064">
    <property type="entry name" value="BUG"/>
</dbReference>
<feature type="chain" id="PRO_5012379172" evidence="2">
    <location>
        <begin position="40"/>
        <end position="334"/>
    </location>
</feature>
<sequence>MTSNAPSRAFHLHIGALFRVAALGTAASLCAVAAASAQAAWKPDRQVTIVVPYVPGGGTDASARATAKLLGEQWGQPVVVQNMPGADGLIGTRHVMEAKPDGYTLLLQTPAIVLTKHTPAFSGADPLTQLVPVTNVAQSPGVIVANGKFPAASLPELIRHCKAAPTPCSMGTGENVAKLFGQQLKAEALPNLIVVNYKGTAAIITDMIANNVNFAVTGVASALPYQKSGQLKIVANQGKHRFPLAPDVPTVIETGMPEYEYTTWFGLFAPKGTPPQVTQAIYSAVKEAMRSPDLQKSIATVGAEPLVNTPAEFAAQVQGEDQRFTALAKRFPLD</sequence>
<comment type="caution">
    <text evidence="3">The sequence shown here is derived from an EMBL/GenBank/DDBJ whole genome shotgun (WGS) entry which is preliminary data.</text>
</comment>
<name>A0A261R2W6_9BORD</name>
<dbReference type="AlphaFoldDB" id="A0A261R2W6"/>
<dbReference type="Proteomes" id="UP000216857">
    <property type="component" value="Unassembled WGS sequence"/>
</dbReference>
<dbReference type="SUPFAM" id="SSF53850">
    <property type="entry name" value="Periplasmic binding protein-like II"/>
    <property type="match status" value="1"/>
</dbReference>
<keyword evidence="2" id="KW-0732">Signal</keyword>
<dbReference type="RefSeq" id="WP_094848041.1">
    <property type="nucleotide sequence ID" value="NZ_NEVJ01000003.1"/>
</dbReference>
<evidence type="ECO:0000256" key="2">
    <source>
        <dbReference type="SAM" id="SignalP"/>
    </source>
</evidence>
<dbReference type="PANTHER" id="PTHR42928">
    <property type="entry name" value="TRICARBOXYLATE-BINDING PROTEIN"/>
    <property type="match status" value="1"/>
</dbReference>
<feature type="signal peptide" evidence="2">
    <location>
        <begin position="1"/>
        <end position="39"/>
    </location>
</feature>
<organism evidence="3 4">
    <name type="scientific">Bordetella genomosp. 9</name>
    <dbReference type="NCBI Taxonomy" id="1416803"/>
    <lineage>
        <taxon>Bacteria</taxon>
        <taxon>Pseudomonadati</taxon>
        <taxon>Pseudomonadota</taxon>
        <taxon>Betaproteobacteria</taxon>
        <taxon>Burkholderiales</taxon>
        <taxon>Alcaligenaceae</taxon>
        <taxon>Bordetella</taxon>
    </lineage>
</organism>
<dbReference type="Gene3D" id="3.40.190.10">
    <property type="entry name" value="Periplasmic binding protein-like II"/>
    <property type="match status" value="1"/>
</dbReference>
<evidence type="ECO:0000256" key="1">
    <source>
        <dbReference type="ARBA" id="ARBA00006987"/>
    </source>
</evidence>
<dbReference type="PANTHER" id="PTHR42928:SF5">
    <property type="entry name" value="BLR1237 PROTEIN"/>
    <property type="match status" value="1"/>
</dbReference>
<dbReference type="OrthoDB" id="8628732at2"/>
<accession>A0A261R2W6</accession>
<evidence type="ECO:0000313" key="3">
    <source>
        <dbReference type="EMBL" id="OZI19384.1"/>
    </source>
</evidence>
<keyword evidence="3" id="KW-0675">Receptor</keyword>
<reference evidence="3" key="1">
    <citation type="submission" date="2017-05" db="EMBL/GenBank/DDBJ databases">
        <title>Complete and WGS of Bordetella genogroups.</title>
        <authorList>
            <person name="Spilker T."/>
            <person name="Lipuma J."/>
        </authorList>
    </citation>
    <scope>NUCLEOTIDE SEQUENCE</scope>
    <source>
        <strain evidence="3">AU21707</strain>
    </source>
</reference>
<proteinExistence type="inferred from homology"/>
<protein>
    <submittedName>
        <fullName evidence="3">Receptor</fullName>
    </submittedName>
</protein>
<dbReference type="Pfam" id="PF03401">
    <property type="entry name" value="TctC"/>
    <property type="match status" value="1"/>
</dbReference>
<keyword evidence="4" id="KW-1185">Reference proteome</keyword>
<evidence type="ECO:0000313" key="4">
    <source>
        <dbReference type="Proteomes" id="UP000216857"/>
    </source>
</evidence>
<comment type="similarity">
    <text evidence="1">Belongs to the UPF0065 (bug) family.</text>
</comment>
<dbReference type="InterPro" id="IPR042100">
    <property type="entry name" value="Bug_dom1"/>
</dbReference>
<dbReference type="CDD" id="cd07012">
    <property type="entry name" value="PBP2_Bug_TTT"/>
    <property type="match status" value="1"/>
</dbReference>
<dbReference type="PIRSF" id="PIRSF017082">
    <property type="entry name" value="YflP"/>
    <property type="match status" value="1"/>
</dbReference>
<dbReference type="EMBL" id="NEVJ01000003">
    <property type="protein sequence ID" value="OZI19384.1"/>
    <property type="molecule type" value="Genomic_DNA"/>
</dbReference>
<dbReference type="Gene3D" id="3.40.190.150">
    <property type="entry name" value="Bordetella uptake gene, domain 1"/>
    <property type="match status" value="1"/>
</dbReference>